<feature type="binding site" evidence="5">
    <location>
        <begin position="47"/>
        <end position="49"/>
    </location>
    <ligand>
        <name>3-dehydroquinate</name>
        <dbReference type="ChEBI" id="CHEBI:32364"/>
    </ligand>
</feature>
<name>A0A0M6X266_9FIRM</name>
<dbReference type="GO" id="GO:0046279">
    <property type="term" value="P:3,4-dihydroxybenzoate biosynthetic process"/>
    <property type="evidence" value="ECO:0007669"/>
    <property type="project" value="TreeGrafter"/>
</dbReference>
<evidence type="ECO:0000256" key="1">
    <source>
        <dbReference type="ARBA" id="ARBA00001864"/>
    </source>
</evidence>
<reference evidence="8" key="1">
    <citation type="submission" date="2015-05" db="EMBL/GenBank/DDBJ databases">
        <authorList>
            <consortium name="Pathogen Informatics"/>
        </authorList>
    </citation>
    <scope>NUCLEOTIDE SEQUENCE [LARGE SCALE GENOMIC DNA]</scope>
    <source>
        <strain evidence="7 9">2789STDY5608863</strain>
        <strain evidence="8">M72</strain>
    </source>
</reference>
<dbReference type="RefSeq" id="WP_055068883.1">
    <property type="nucleotide sequence ID" value="NZ_CP173697.1"/>
</dbReference>
<dbReference type="HAMAP" id="MF_00214">
    <property type="entry name" value="AroD"/>
    <property type="match status" value="1"/>
</dbReference>
<evidence type="ECO:0000256" key="4">
    <source>
        <dbReference type="ARBA" id="ARBA00023270"/>
    </source>
</evidence>
<feature type="binding site" evidence="5">
    <location>
        <position position="232"/>
    </location>
    <ligand>
        <name>3-dehydroquinate</name>
        <dbReference type="ChEBI" id="CHEBI:32364"/>
    </ligand>
</feature>
<dbReference type="InterPro" id="IPR050146">
    <property type="entry name" value="Type-I_3-dehydroquinase"/>
</dbReference>
<dbReference type="Gene3D" id="3.20.20.70">
    <property type="entry name" value="Aldolase class I"/>
    <property type="match status" value="1"/>
</dbReference>
<feature type="active site" description="Schiff-base intermediate with substrate" evidence="5">
    <location>
        <position position="170"/>
    </location>
</feature>
<keyword evidence="8" id="KW-1185">Reference proteome</keyword>
<accession>A0A0M6X266</accession>
<dbReference type="Proteomes" id="UP000095495">
    <property type="component" value="Unassembled WGS sequence"/>
</dbReference>
<dbReference type="GO" id="GO:0009423">
    <property type="term" value="P:chorismate biosynthetic process"/>
    <property type="evidence" value="ECO:0007669"/>
    <property type="project" value="UniProtKB-UniRule"/>
</dbReference>
<comment type="function">
    <text evidence="5">Involved in the third step of the chorismate pathway, which leads to the biosynthesis of aromatic amino acids. Catalyzes the cis-dehydration of 3-dehydroquinate (DHQ) and introduces the first double bond of the aromatic ring to yield 3-dehydroshikimate.</text>
</comment>
<evidence type="ECO:0000313" key="8">
    <source>
        <dbReference type="Proteomes" id="UP000049979"/>
    </source>
</evidence>
<dbReference type="FunFam" id="3.20.20.70:FF:000047">
    <property type="entry name" value="3-dehydroquinate dehydratase"/>
    <property type="match status" value="1"/>
</dbReference>
<keyword evidence="3 5" id="KW-0456">Lyase</keyword>
<protein>
    <recommendedName>
        <fullName evidence="5">3-dehydroquinate dehydratase</fullName>
        <shortName evidence="5">3-dehydroquinase</shortName>
        <ecNumber evidence="5">4.2.1.10</ecNumber>
    </recommendedName>
    <alternativeName>
        <fullName evidence="5">Type I DHQase</fullName>
    </alternativeName>
    <alternativeName>
        <fullName evidence="5">Type I dehydroquinase</fullName>
        <shortName evidence="5">DHQ1</shortName>
    </alternativeName>
</protein>
<dbReference type="OrthoDB" id="9813659at2"/>
<dbReference type="NCBIfam" id="TIGR01093">
    <property type="entry name" value="aroD"/>
    <property type="match status" value="1"/>
</dbReference>
<sequence>MENLLCIKGKIIGKGKPLVCVPVMESSKEEILRETRRLEEAHTEMIEWRVDAFENVESPNAIREILNEMKHIIKESILVYTFRSKNQGGCKALSAADIYDIHQVAAESDVVDFIDVEYFEAKNPQKEIARLQEMGVYVIASHHDFEQTPDPEVIRMLLEQIRESGADVVKLAVMPQNMWDVLHLLEETNRFHENHPDHPLITMSMGVKGGISRVAGEFFGSCVTFGAGGQASAPGQLPVKQLEEILHILHQSVD</sequence>
<dbReference type="EC" id="4.2.1.10" evidence="5"/>
<evidence type="ECO:0000256" key="3">
    <source>
        <dbReference type="ARBA" id="ARBA00023239"/>
    </source>
</evidence>
<proteinExistence type="inferred from homology"/>
<evidence type="ECO:0000313" key="9">
    <source>
        <dbReference type="Proteomes" id="UP000095495"/>
    </source>
</evidence>
<feature type="binding site" evidence="5">
    <location>
        <position position="213"/>
    </location>
    <ligand>
        <name>3-dehydroquinate</name>
        <dbReference type="ChEBI" id="CHEBI:32364"/>
    </ligand>
</feature>
<feature type="active site" description="Proton donor/acceptor" evidence="5">
    <location>
        <position position="143"/>
    </location>
</feature>
<reference evidence="6" key="2">
    <citation type="submission" date="2015-05" db="EMBL/GenBank/DDBJ databases">
        <authorList>
            <person name="Wang D.B."/>
            <person name="Wang M."/>
        </authorList>
    </citation>
    <scope>NUCLEOTIDE SEQUENCE [LARGE SCALE GENOMIC DNA]</scope>
    <source>
        <strain evidence="6">M72</strain>
    </source>
</reference>
<dbReference type="SUPFAM" id="SSF51569">
    <property type="entry name" value="Aldolase"/>
    <property type="match status" value="1"/>
</dbReference>
<comment type="catalytic activity">
    <reaction evidence="1 5">
        <text>3-dehydroquinate = 3-dehydroshikimate + H2O</text>
        <dbReference type="Rhea" id="RHEA:21096"/>
        <dbReference type="ChEBI" id="CHEBI:15377"/>
        <dbReference type="ChEBI" id="CHEBI:16630"/>
        <dbReference type="ChEBI" id="CHEBI:32364"/>
        <dbReference type="EC" id="4.2.1.10"/>
    </reaction>
</comment>
<dbReference type="PANTHER" id="PTHR43699:SF1">
    <property type="entry name" value="3-DEHYDROQUINATE DEHYDRATASE"/>
    <property type="match status" value="1"/>
</dbReference>
<dbReference type="InterPro" id="IPR001381">
    <property type="entry name" value="DHquinase_I"/>
</dbReference>
<dbReference type="CDD" id="cd00502">
    <property type="entry name" value="DHQase_I"/>
    <property type="match status" value="1"/>
</dbReference>
<dbReference type="UniPathway" id="UPA00053">
    <property type="reaction ID" value="UER00086"/>
</dbReference>
<keyword evidence="5" id="KW-0028">Amino-acid biosynthesis</keyword>
<dbReference type="STRING" id="301302.ERS852420_00750"/>
<keyword evidence="2 5" id="KW-0057">Aromatic amino acid biosynthesis</keyword>
<evidence type="ECO:0000256" key="2">
    <source>
        <dbReference type="ARBA" id="ARBA00023141"/>
    </source>
</evidence>
<evidence type="ECO:0000313" key="6">
    <source>
        <dbReference type="EMBL" id="CRL43107.1"/>
    </source>
</evidence>
<gene>
    <name evidence="5 6" type="primary">aroD</name>
    <name evidence="7" type="ORF">ERS852420_00750</name>
    <name evidence="6" type="ORF">M72_18341</name>
</gene>
<dbReference type="Pfam" id="PF01487">
    <property type="entry name" value="DHquinase_I"/>
    <property type="match status" value="1"/>
</dbReference>
<comment type="pathway">
    <text evidence="5">Metabolic intermediate biosynthesis; chorismate biosynthesis; chorismate from D-erythrose 4-phosphate and phosphoenolpyruvate: step 3/7.</text>
</comment>
<evidence type="ECO:0000313" key="7">
    <source>
        <dbReference type="EMBL" id="CUM79621.1"/>
    </source>
</evidence>
<keyword evidence="4 5" id="KW-0704">Schiff base</keyword>
<evidence type="ECO:0000256" key="5">
    <source>
        <dbReference type="HAMAP-Rule" id="MF_00214"/>
    </source>
</evidence>
<dbReference type="InterPro" id="IPR013785">
    <property type="entry name" value="Aldolase_TIM"/>
</dbReference>
<dbReference type="EMBL" id="CVRR01000093">
    <property type="protein sequence ID" value="CRL43107.1"/>
    <property type="molecule type" value="Genomic_DNA"/>
</dbReference>
<dbReference type="GO" id="GO:0009073">
    <property type="term" value="P:aromatic amino acid family biosynthetic process"/>
    <property type="evidence" value="ECO:0007669"/>
    <property type="project" value="UniProtKB-KW"/>
</dbReference>
<dbReference type="AlphaFoldDB" id="A0A0M6X266"/>
<organism evidence="6 8">
    <name type="scientific">Roseburia faecis</name>
    <dbReference type="NCBI Taxonomy" id="301302"/>
    <lineage>
        <taxon>Bacteria</taxon>
        <taxon>Bacillati</taxon>
        <taxon>Bacillota</taxon>
        <taxon>Clostridia</taxon>
        <taxon>Lachnospirales</taxon>
        <taxon>Lachnospiraceae</taxon>
        <taxon>Roseburia</taxon>
    </lineage>
</organism>
<feature type="binding site" evidence="5">
    <location>
        <position position="83"/>
    </location>
    <ligand>
        <name>3-dehydroquinate</name>
        <dbReference type="ChEBI" id="CHEBI:32364"/>
    </ligand>
</feature>
<dbReference type="EMBL" id="CYXV01000002">
    <property type="protein sequence ID" value="CUM79621.1"/>
    <property type="molecule type" value="Genomic_DNA"/>
</dbReference>
<comment type="similarity">
    <text evidence="5">Belongs to the type-I 3-dehydroquinase family.</text>
</comment>
<dbReference type="GO" id="GO:0008652">
    <property type="term" value="P:amino acid biosynthetic process"/>
    <property type="evidence" value="ECO:0007669"/>
    <property type="project" value="UniProtKB-KW"/>
</dbReference>
<dbReference type="GO" id="GO:0003855">
    <property type="term" value="F:3-dehydroquinate dehydratase activity"/>
    <property type="evidence" value="ECO:0007669"/>
    <property type="project" value="UniProtKB-UniRule"/>
</dbReference>
<dbReference type="Proteomes" id="UP000049979">
    <property type="component" value="Unassembled WGS sequence"/>
</dbReference>
<dbReference type="PANTHER" id="PTHR43699">
    <property type="entry name" value="3-DEHYDROQUINATE DEHYDRATASE"/>
    <property type="match status" value="1"/>
</dbReference>
<comment type="caution">
    <text evidence="5">Lacks conserved residue(s) required for the propagation of feature annotation.</text>
</comment>
<feature type="binding site" evidence="5">
    <location>
        <position position="236"/>
    </location>
    <ligand>
        <name>3-dehydroquinate</name>
        <dbReference type="ChEBI" id="CHEBI:32364"/>
    </ligand>
</feature>
<comment type="subunit">
    <text evidence="5">Homodimer.</text>
</comment>